<comment type="caution">
    <text evidence="6">The sequence shown here is derived from an EMBL/GenBank/DDBJ whole genome shotgun (WGS) entry which is preliminary data.</text>
</comment>
<dbReference type="EMBL" id="CAWYQH010000097">
    <property type="protein sequence ID" value="CAK8683775.1"/>
    <property type="molecule type" value="Genomic_DNA"/>
</dbReference>
<organism evidence="6 7">
    <name type="scientific">Clavelina lepadiformis</name>
    <name type="common">Light-bulb sea squirt</name>
    <name type="synonym">Ascidia lepadiformis</name>
    <dbReference type="NCBI Taxonomy" id="159417"/>
    <lineage>
        <taxon>Eukaryota</taxon>
        <taxon>Metazoa</taxon>
        <taxon>Chordata</taxon>
        <taxon>Tunicata</taxon>
        <taxon>Ascidiacea</taxon>
        <taxon>Aplousobranchia</taxon>
        <taxon>Clavelinidae</taxon>
        <taxon>Clavelina</taxon>
    </lineage>
</organism>
<keyword evidence="1" id="KW-0165">Cleavage on pair of basic residues</keyword>
<accession>A0ABP0G0V4</accession>
<dbReference type="PANTHER" id="PTHR13647">
    <property type="entry name" value="INSULIN-LIKE PEPTIDE 2-RELATED"/>
    <property type="match status" value="1"/>
</dbReference>
<dbReference type="Proteomes" id="UP001642483">
    <property type="component" value="Unassembled WGS sequence"/>
</dbReference>
<evidence type="ECO:0000256" key="1">
    <source>
        <dbReference type="ARBA" id="ARBA00022685"/>
    </source>
</evidence>
<evidence type="ECO:0000256" key="4">
    <source>
        <dbReference type="SAM" id="SignalP"/>
    </source>
</evidence>
<dbReference type="InterPro" id="IPR036438">
    <property type="entry name" value="Insulin-like_sf"/>
</dbReference>
<keyword evidence="7" id="KW-1185">Reference proteome</keyword>
<proteinExistence type="predicted"/>
<evidence type="ECO:0000313" key="6">
    <source>
        <dbReference type="EMBL" id="CAK8683775.1"/>
    </source>
</evidence>
<dbReference type="PANTHER" id="PTHR13647:SF4">
    <property type="entry name" value="INSULIN-LIKE PEPTIDE 1-RELATED"/>
    <property type="match status" value="1"/>
</dbReference>
<dbReference type="InterPro" id="IPR016179">
    <property type="entry name" value="Insulin-like"/>
</dbReference>
<gene>
    <name evidence="6" type="ORF">CVLEPA_LOCUS14809</name>
</gene>
<dbReference type="SUPFAM" id="SSF56994">
    <property type="entry name" value="Insulin-like"/>
    <property type="match status" value="1"/>
</dbReference>
<protein>
    <recommendedName>
        <fullName evidence="5">Insulin-like domain-containing protein</fullName>
    </recommendedName>
</protein>
<dbReference type="Gene3D" id="1.10.100.10">
    <property type="entry name" value="Insulin-like"/>
    <property type="match status" value="1"/>
</dbReference>
<dbReference type="Pfam" id="PF00049">
    <property type="entry name" value="Insulin"/>
    <property type="match status" value="1"/>
</dbReference>
<reference evidence="6 7" key="1">
    <citation type="submission" date="2024-02" db="EMBL/GenBank/DDBJ databases">
        <authorList>
            <person name="Daric V."/>
            <person name="Darras S."/>
        </authorList>
    </citation>
    <scope>NUCLEOTIDE SEQUENCE [LARGE SCALE GENOMIC DNA]</scope>
</reference>
<keyword evidence="3" id="KW-1015">Disulfide bond</keyword>
<evidence type="ECO:0000313" key="7">
    <source>
        <dbReference type="Proteomes" id="UP001642483"/>
    </source>
</evidence>
<keyword evidence="2 4" id="KW-0732">Signal</keyword>
<feature type="signal peptide" evidence="4">
    <location>
        <begin position="1"/>
        <end position="16"/>
    </location>
</feature>
<feature type="domain" description="Insulin-like" evidence="5">
    <location>
        <begin position="19"/>
        <end position="139"/>
    </location>
</feature>
<dbReference type="SMART" id="SM00078">
    <property type="entry name" value="IlGF"/>
    <property type="match status" value="1"/>
</dbReference>
<sequence length="141" mass="16792">MKLAILLFLLYVTCQAQEFQECGYKLIEVQRHVCQDRSSTRMLIEVLKRRYGSRRRFSLRHRRSSLNAEWDKVFSAFFSSKTFTERVESSSEGGVLRPILKAATELNNERVYKRRLRRGIVGDCCHRRCTRKHIQQTYCPR</sequence>
<evidence type="ECO:0000256" key="2">
    <source>
        <dbReference type="ARBA" id="ARBA00022729"/>
    </source>
</evidence>
<name>A0ABP0G0V4_CLALP</name>
<evidence type="ECO:0000259" key="5">
    <source>
        <dbReference type="SMART" id="SM00078"/>
    </source>
</evidence>
<feature type="chain" id="PRO_5045863338" description="Insulin-like domain-containing protein" evidence="4">
    <location>
        <begin position="17"/>
        <end position="141"/>
    </location>
</feature>
<evidence type="ECO:0000256" key="3">
    <source>
        <dbReference type="ARBA" id="ARBA00023157"/>
    </source>
</evidence>